<keyword evidence="2" id="KW-1185">Reference proteome</keyword>
<protein>
    <submittedName>
        <fullName evidence="1">Uncharacterized protein</fullName>
    </submittedName>
</protein>
<dbReference type="Proteomes" id="UP001207468">
    <property type="component" value="Unassembled WGS sequence"/>
</dbReference>
<gene>
    <name evidence="1" type="ORF">F5148DRAFT_983583</name>
</gene>
<evidence type="ECO:0000313" key="1">
    <source>
        <dbReference type="EMBL" id="KAI9459030.1"/>
    </source>
</evidence>
<comment type="caution">
    <text evidence="1">The sequence shown here is derived from an EMBL/GenBank/DDBJ whole genome shotgun (WGS) entry which is preliminary data.</text>
</comment>
<name>A0ACC0U2A5_9AGAM</name>
<evidence type="ECO:0000313" key="2">
    <source>
        <dbReference type="Proteomes" id="UP001207468"/>
    </source>
</evidence>
<sequence>MVETPSVPDSQIDTFLNDNFNHPLWILDFIPSPACLVVPQKMWTPPNQSDWRRYVEQAVLRMPVFFVQHNGAIGLPLTRAVIGDTAALSCAERAAPVGNGHSTQIRIAWPGYESWERQIQIRDQTRDRNMITLERFAKLVASVVDRFLTHAANAHTYNPNWRVGPGGITRNDVVLVGTVQVSAGGWMPILQVSSLSPGPAAPVHSFIPVHA</sequence>
<reference evidence="1" key="1">
    <citation type="submission" date="2021-03" db="EMBL/GenBank/DDBJ databases">
        <title>Evolutionary priming and transition to the ectomycorrhizal habit in an iconic lineage of mushroom-forming fungi: is preadaptation a requirement?</title>
        <authorList>
            <consortium name="DOE Joint Genome Institute"/>
            <person name="Looney B.P."/>
            <person name="Miyauchi S."/>
            <person name="Morin E."/>
            <person name="Drula E."/>
            <person name="Courty P.E."/>
            <person name="Chicoki N."/>
            <person name="Fauchery L."/>
            <person name="Kohler A."/>
            <person name="Kuo A."/>
            <person name="LaButti K."/>
            <person name="Pangilinan J."/>
            <person name="Lipzen A."/>
            <person name="Riley R."/>
            <person name="Andreopoulos W."/>
            <person name="He G."/>
            <person name="Johnson J."/>
            <person name="Barry K.W."/>
            <person name="Grigoriev I.V."/>
            <person name="Nagy L."/>
            <person name="Hibbett D."/>
            <person name="Henrissat B."/>
            <person name="Matheny P.B."/>
            <person name="Labbe J."/>
            <person name="Martin A.F."/>
        </authorList>
    </citation>
    <scope>NUCLEOTIDE SEQUENCE</scope>
    <source>
        <strain evidence="1">BPL698</strain>
    </source>
</reference>
<proteinExistence type="predicted"/>
<dbReference type="EMBL" id="JAGFNK010000203">
    <property type="protein sequence ID" value="KAI9459030.1"/>
    <property type="molecule type" value="Genomic_DNA"/>
</dbReference>
<organism evidence="1 2">
    <name type="scientific">Russula earlei</name>
    <dbReference type="NCBI Taxonomy" id="71964"/>
    <lineage>
        <taxon>Eukaryota</taxon>
        <taxon>Fungi</taxon>
        <taxon>Dikarya</taxon>
        <taxon>Basidiomycota</taxon>
        <taxon>Agaricomycotina</taxon>
        <taxon>Agaricomycetes</taxon>
        <taxon>Russulales</taxon>
        <taxon>Russulaceae</taxon>
        <taxon>Russula</taxon>
    </lineage>
</organism>
<accession>A0ACC0U2A5</accession>